<keyword evidence="4" id="KW-0812">Transmembrane</keyword>
<evidence type="ECO:0000256" key="8">
    <source>
        <dbReference type="ARBA" id="ARBA00023004"/>
    </source>
</evidence>
<evidence type="ECO:0000256" key="11">
    <source>
        <dbReference type="SAM" id="MobiDB-lite"/>
    </source>
</evidence>
<keyword evidence="5" id="KW-0479">Metal-binding</keyword>
<keyword evidence="3" id="KW-0349">Heme</keyword>
<accession>A0A5A7SQ59</accession>
<evidence type="ECO:0000256" key="2">
    <source>
        <dbReference type="ARBA" id="ARBA00010617"/>
    </source>
</evidence>
<dbReference type="InterPro" id="IPR050651">
    <property type="entry name" value="Plant_Cytochrome_P450_Monoox"/>
</dbReference>
<keyword evidence="10" id="KW-0472">Membrane</keyword>
<dbReference type="GO" id="GO:0004497">
    <property type="term" value="F:monooxygenase activity"/>
    <property type="evidence" value="ECO:0007669"/>
    <property type="project" value="UniProtKB-KW"/>
</dbReference>
<feature type="region of interest" description="Disordered" evidence="11">
    <location>
        <begin position="1"/>
        <end position="33"/>
    </location>
</feature>
<dbReference type="AlphaFoldDB" id="A0A5A7SQ59"/>
<dbReference type="Gene3D" id="1.10.630.10">
    <property type="entry name" value="Cytochrome P450"/>
    <property type="match status" value="1"/>
</dbReference>
<keyword evidence="9" id="KW-0503">Monooxygenase</keyword>
<dbReference type="GO" id="GO:0020037">
    <property type="term" value="F:heme binding"/>
    <property type="evidence" value="ECO:0007669"/>
    <property type="project" value="InterPro"/>
</dbReference>
<dbReference type="PANTHER" id="PTHR47947">
    <property type="entry name" value="CYTOCHROME P450 82C3-RELATED"/>
    <property type="match status" value="1"/>
</dbReference>
<keyword evidence="7" id="KW-0560">Oxidoreductase</keyword>
<dbReference type="EMBL" id="SSTE01021454">
    <property type="protein sequence ID" value="KAA0032513.1"/>
    <property type="molecule type" value="Genomic_DNA"/>
</dbReference>
<organism evidence="12 13">
    <name type="scientific">Cucumis melo var. makuwa</name>
    <name type="common">Oriental melon</name>
    <dbReference type="NCBI Taxonomy" id="1194695"/>
    <lineage>
        <taxon>Eukaryota</taxon>
        <taxon>Viridiplantae</taxon>
        <taxon>Streptophyta</taxon>
        <taxon>Embryophyta</taxon>
        <taxon>Tracheophyta</taxon>
        <taxon>Spermatophyta</taxon>
        <taxon>Magnoliopsida</taxon>
        <taxon>eudicotyledons</taxon>
        <taxon>Gunneridae</taxon>
        <taxon>Pentapetalae</taxon>
        <taxon>rosids</taxon>
        <taxon>fabids</taxon>
        <taxon>Cucurbitales</taxon>
        <taxon>Cucurbitaceae</taxon>
        <taxon>Benincaseae</taxon>
        <taxon>Cucumis</taxon>
    </lineage>
</organism>
<evidence type="ECO:0000256" key="9">
    <source>
        <dbReference type="ARBA" id="ARBA00023033"/>
    </source>
</evidence>
<dbReference type="Proteomes" id="UP000321393">
    <property type="component" value="Unassembled WGS sequence"/>
</dbReference>
<dbReference type="OrthoDB" id="1055148at2759"/>
<proteinExistence type="inferred from homology"/>
<comment type="similarity">
    <text evidence="2">Belongs to the cytochrome P450 family.</text>
</comment>
<dbReference type="GO" id="GO:0016705">
    <property type="term" value="F:oxidoreductase activity, acting on paired donors, with incorporation or reduction of molecular oxygen"/>
    <property type="evidence" value="ECO:0007669"/>
    <property type="project" value="InterPro"/>
</dbReference>
<dbReference type="InterPro" id="IPR036396">
    <property type="entry name" value="Cyt_P450_sf"/>
</dbReference>
<comment type="subcellular location">
    <subcellularLocation>
        <location evidence="1">Membrane</location>
        <topology evidence="1">Single-pass membrane protein</topology>
    </subcellularLocation>
</comment>
<name>A0A5A7SQ59_CUCMM</name>
<dbReference type="STRING" id="1194695.A0A5A7SQ59"/>
<dbReference type="PANTHER" id="PTHR47947:SF62">
    <property type="entry name" value="CYTOCHROME P450, FAMILY 81, SUBFAMILY D, POLYPEPTIDE 5"/>
    <property type="match status" value="1"/>
</dbReference>
<evidence type="ECO:0000256" key="1">
    <source>
        <dbReference type="ARBA" id="ARBA00004167"/>
    </source>
</evidence>
<evidence type="ECO:0000313" key="13">
    <source>
        <dbReference type="Proteomes" id="UP000321393"/>
    </source>
</evidence>
<dbReference type="GO" id="GO:0016020">
    <property type="term" value="C:membrane"/>
    <property type="evidence" value="ECO:0007669"/>
    <property type="project" value="UniProtKB-SubCell"/>
</dbReference>
<comment type="caution">
    <text evidence="12">The sequence shown here is derived from an EMBL/GenBank/DDBJ whole genome shotgun (WGS) entry which is preliminary data.</text>
</comment>
<evidence type="ECO:0000256" key="10">
    <source>
        <dbReference type="ARBA" id="ARBA00023136"/>
    </source>
</evidence>
<keyword evidence="8" id="KW-0408">Iron</keyword>
<gene>
    <name evidence="12" type="ORF">E6C27_scaffold465G00210</name>
</gene>
<keyword evidence="6" id="KW-1133">Transmembrane helix</keyword>
<feature type="compositionally biased region" description="Pro residues" evidence="11">
    <location>
        <begin position="18"/>
        <end position="30"/>
    </location>
</feature>
<dbReference type="SUPFAM" id="SSF48264">
    <property type="entry name" value="Cytochrome P450"/>
    <property type="match status" value="1"/>
</dbReference>
<evidence type="ECO:0000256" key="7">
    <source>
        <dbReference type="ARBA" id="ARBA00023002"/>
    </source>
</evidence>
<feature type="compositionally biased region" description="Polar residues" evidence="11">
    <location>
        <begin position="1"/>
        <end position="17"/>
    </location>
</feature>
<sequence length="199" mass="22616">MAKTSTSPTLFPSINRPSPSPQTSYPPNPSQPLKKYSLLPHKESFGVAFAALVLVICSPQENSIRSWVYGKKRLLHKLCSRNSVEELLLFSAVELEPMLLNFTSNTVMRMVGGKRYFEDDVLNEGQAEKFRDVVKRVMLYAGANNPGDFIPLWNWIDPTGLEKKIMKVEEEADEIIFREDQGLFGIQSRTKVMNDINDF</sequence>
<reference evidence="12 13" key="1">
    <citation type="submission" date="2019-08" db="EMBL/GenBank/DDBJ databases">
        <title>Draft genome sequences of two oriental melons (Cucumis melo L. var makuwa).</title>
        <authorList>
            <person name="Kwon S.-Y."/>
        </authorList>
    </citation>
    <scope>NUCLEOTIDE SEQUENCE [LARGE SCALE GENOMIC DNA]</scope>
    <source>
        <strain evidence="13">cv. SW 3</strain>
        <tissue evidence="12">Leaf</tissue>
    </source>
</reference>
<evidence type="ECO:0000256" key="5">
    <source>
        <dbReference type="ARBA" id="ARBA00022723"/>
    </source>
</evidence>
<evidence type="ECO:0000256" key="6">
    <source>
        <dbReference type="ARBA" id="ARBA00022989"/>
    </source>
</evidence>
<evidence type="ECO:0000256" key="3">
    <source>
        <dbReference type="ARBA" id="ARBA00022617"/>
    </source>
</evidence>
<evidence type="ECO:0000256" key="4">
    <source>
        <dbReference type="ARBA" id="ARBA00022692"/>
    </source>
</evidence>
<dbReference type="GO" id="GO:0005506">
    <property type="term" value="F:iron ion binding"/>
    <property type="evidence" value="ECO:0007669"/>
    <property type="project" value="InterPro"/>
</dbReference>
<evidence type="ECO:0000313" key="12">
    <source>
        <dbReference type="EMBL" id="KAA0032513.1"/>
    </source>
</evidence>
<protein>
    <submittedName>
        <fullName evidence="12">Cytochrome P450 81D1-like</fullName>
    </submittedName>
</protein>